<evidence type="ECO:0000313" key="3">
    <source>
        <dbReference type="Proteomes" id="UP001066276"/>
    </source>
</evidence>
<name>A0AAV7N047_PLEWA</name>
<feature type="region of interest" description="Disordered" evidence="1">
    <location>
        <begin position="1"/>
        <end position="79"/>
    </location>
</feature>
<comment type="caution">
    <text evidence="2">The sequence shown here is derived from an EMBL/GenBank/DDBJ whole genome shotgun (WGS) entry which is preliminary data.</text>
</comment>
<sequence>MTPDFRVPGGLKSEDGLEPTLEEQESENLETEESAEEESGEREETKRRSENTGVSRDAVHLEDQEWSEDTLRSRHVPKG</sequence>
<dbReference type="AlphaFoldDB" id="A0AAV7N047"/>
<gene>
    <name evidence="2" type="ORF">NDU88_005048</name>
</gene>
<keyword evidence="3" id="KW-1185">Reference proteome</keyword>
<dbReference type="EMBL" id="JANPWB010000013">
    <property type="protein sequence ID" value="KAJ1107658.1"/>
    <property type="molecule type" value="Genomic_DNA"/>
</dbReference>
<proteinExistence type="predicted"/>
<dbReference type="Proteomes" id="UP001066276">
    <property type="component" value="Chromosome 9"/>
</dbReference>
<organism evidence="2 3">
    <name type="scientific">Pleurodeles waltl</name>
    <name type="common">Iberian ribbed newt</name>
    <dbReference type="NCBI Taxonomy" id="8319"/>
    <lineage>
        <taxon>Eukaryota</taxon>
        <taxon>Metazoa</taxon>
        <taxon>Chordata</taxon>
        <taxon>Craniata</taxon>
        <taxon>Vertebrata</taxon>
        <taxon>Euteleostomi</taxon>
        <taxon>Amphibia</taxon>
        <taxon>Batrachia</taxon>
        <taxon>Caudata</taxon>
        <taxon>Salamandroidea</taxon>
        <taxon>Salamandridae</taxon>
        <taxon>Pleurodelinae</taxon>
        <taxon>Pleurodeles</taxon>
    </lineage>
</organism>
<feature type="compositionally biased region" description="Acidic residues" evidence="1">
    <location>
        <begin position="16"/>
        <end position="41"/>
    </location>
</feature>
<reference evidence="2" key="1">
    <citation type="journal article" date="2022" name="bioRxiv">
        <title>Sequencing and chromosome-scale assembly of the giantPleurodeles waltlgenome.</title>
        <authorList>
            <person name="Brown T."/>
            <person name="Elewa A."/>
            <person name="Iarovenko S."/>
            <person name="Subramanian E."/>
            <person name="Araus A.J."/>
            <person name="Petzold A."/>
            <person name="Susuki M."/>
            <person name="Suzuki K.-i.T."/>
            <person name="Hayashi T."/>
            <person name="Toyoda A."/>
            <person name="Oliveira C."/>
            <person name="Osipova E."/>
            <person name="Leigh N.D."/>
            <person name="Simon A."/>
            <person name="Yun M.H."/>
        </authorList>
    </citation>
    <scope>NUCLEOTIDE SEQUENCE</scope>
    <source>
        <strain evidence="2">20211129_DDA</strain>
        <tissue evidence="2">Liver</tissue>
    </source>
</reference>
<accession>A0AAV7N047</accession>
<protein>
    <submittedName>
        <fullName evidence="2">Uncharacterized protein</fullName>
    </submittedName>
</protein>
<evidence type="ECO:0000256" key="1">
    <source>
        <dbReference type="SAM" id="MobiDB-lite"/>
    </source>
</evidence>
<evidence type="ECO:0000313" key="2">
    <source>
        <dbReference type="EMBL" id="KAJ1107658.1"/>
    </source>
</evidence>